<sequence>MPYRLDLAPGCFCNEDTLQTLEIAGQFSGSTHLFTASGSHRHLSYKSGITWPGYRV</sequence>
<reference evidence="1" key="2">
    <citation type="journal article" date="2020" name="Nat. Commun.">
        <title>Large-scale genome sequencing of mycorrhizal fungi provides insights into the early evolution of symbiotic traits.</title>
        <authorList>
            <person name="Miyauchi S."/>
            <person name="Kiss E."/>
            <person name="Kuo A."/>
            <person name="Drula E."/>
            <person name="Kohler A."/>
            <person name="Sanchez-Garcia M."/>
            <person name="Morin E."/>
            <person name="Andreopoulos B."/>
            <person name="Barry K.W."/>
            <person name="Bonito G."/>
            <person name="Buee M."/>
            <person name="Carver A."/>
            <person name="Chen C."/>
            <person name="Cichocki N."/>
            <person name="Clum A."/>
            <person name="Culley D."/>
            <person name="Crous P.W."/>
            <person name="Fauchery L."/>
            <person name="Girlanda M."/>
            <person name="Hayes R.D."/>
            <person name="Keri Z."/>
            <person name="LaButti K."/>
            <person name="Lipzen A."/>
            <person name="Lombard V."/>
            <person name="Magnuson J."/>
            <person name="Maillard F."/>
            <person name="Murat C."/>
            <person name="Nolan M."/>
            <person name="Ohm R.A."/>
            <person name="Pangilinan J."/>
            <person name="Pereira M.F."/>
            <person name="Perotto S."/>
            <person name="Peter M."/>
            <person name="Pfister S."/>
            <person name="Riley R."/>
            <person name="Sitrit Y."/>
            <person name="Stielow J.B."/>
            <person name="Szollosi G."/>
            <person name="Zifcakova L."/>
            <person name="Stursova M."/>
            <person name="Spatafora J.W."/>
            <person name="Tedersoo L."/>
            <person name="Vaario L.M."/>
            <person name="Yamada A."/>
            <person name="Yan M."/>
            <person name="Wang P."/>
            <person name="Xu J."/>
            <person name="Bruns T."/>
            <person name="Baldrian P."/>
            <person name="Vilgalys R."/>
            <person name="Dunand C."/>
            <person name="Henrissat B."/>
            <person name="Grigoriev I.V."/>
            <person name="Hibbett D."/>
            <person name="Nagy L.G."/>
            <person name="Martin F.M."/>
        </authorList>
    </citation>
    <scope>NUCLEOTIDE SEQUENCE</scope>
    <source>
        <strain evidence="1">P2</strain>
    </source>
</reference>
<name>A0ACB6ZMS1_THEGA</name>
<accession>A0ACB6ZMS1</accession>
<organism evidence="1 2">
    <name type="scientific">Thelephora ganbajun</name>
    <name type="common">Ganba fungus</name>
    <dbReference type="NCBI Taxonomy" id="370292"/>
    <lineage>
        <taxon>Eukaryota</taxon>
        <taxon>Fungi</taxon>
        <taxon>Dikarya</taxon>
        <taxon>Basidiomycota</taxon>
        <taxon>Agaricomycotina</taxon>
        <taxon>Agaricomycetes</taxon>
        <taxon>Thelephorales</taxon>
        <taxon>Thelephoraceae</taxon>
        <taxon>Thelephora</taxon>
    </lineage>
</organism>
<evidence type="ECO:0000313" key="1">
    <source>
        <dbReference type="EMBL" id="KAF9650884.1"/>
    </source>
</evidence>
<comment type="caution">
    <text evidence="1">The sequence shown here is derived from an EMBL/GenBank/DDBJ whole genome shotgun (WGS) entry which is preliminary data.</text>
</comment>
<reference evidence="1" key="1">
    <citation type="submission" date="2019-10" db="EMBL/GenBank/DDBJ databases">
        <authorList>
            <consortium name="DOE Joint Genome Institute"/>
            <person name="Kuo A."/>
            <person name="Miyauchi S."/>
            <person name="Kiss E."/>
            <person name="Drula E."/>
            <person name="Kohler A."/>
            <person name="Sanchez-Garcia M."/>
            <person name="Andreopoulos B."/>
            <person name="Barry K.W."/>
            <person name="Bonito G."/>
            <person name="Buee M."/>
            <person name="Carver A."/>
            <person name="Chen C."/>
            <person name="Cichocki N."/>
            <person name="Clum A."/>
            <person name="Culley D."/>
            <person name="Crous P.W."/>
            <person name="Fauchery L."/>
            <person name="Girlanda M."/>
            <person name="Hayes R."/>
            <person name="Keri Z."/>
            <person name="Labutti K."/>
            <person name="Lipzen A."/>
            <person name="Lombard V."/>
            <person name="Magnuson J."/>
            <person name="Maillard F."/>
            <person name="Morin E."/>
            <person name="Murat C."/>
            <person name="Nolan M."/>
            <person name="Ohm R."/>
            <person name="Pangilinan J."/>
            <person name="Pereira M."/>
            <person name="Perotto S."/>
            <person name="Peter M."/>
            <person name="Riley R."/>
            <person name="Sitrit Y."/>
            <person name="Stielow B."/>
            <person name="Szollosi G."/>
            <person name="Zifcakova L."/>
            <person name="Stursova M."/>
            <person name="Spatafora J.W."/>
            <person name="Tedersoo L."/>
            <person name="Vaario L.-M."/>
            <person name="Yamada A."/>
            <person name="Yan M."/>
            <person name="Wang P."/>
            <person name="Xu J."/>
            <person name="Bruns T."/>
            <person name="Baldrian P."/>
            <person name="Vilgalys R."/>
            <person name="Henrissat B."/>
            <person name="Grigoriev I.V."/>
            <person name="Hibbett D."/>
            <person name="Nagy L.G."/>
            <person name="Martin F.M."/>
        </authorList>
    </citation>
    <scope>NUCLEOTIDE SEQUENCE</scope>
    <source>
        <strain evidence="1">P2</strain>
    </source>
</reference>
<dbReference type="Proteomes" id="UP000886501">
    <property type="component" value="Unassembled WGS sequence"/>
</dbReference>
<keyword evidence="2" id="KW-1185">Reference proteome</keyword>
<protein>
    <submittedName>
        <fullName evidence="1">Uncharacterized protein</fullName>
    </submittedName>
</protein>
<evidence type="ECO:0000313" key="2">
    <source>
        <dbReference type="Proteomes" id="UP000886501"/>
    </source>
</evidence>
<gene>
    <name evidence="1" type="ORF">BDM02DRAFT_3111453</name>
</gene>
<dbReference type="EMBL" id="MU117980">
    <property type="protein sequence ID" value="KAF9650884.1"/>
    <property type="molecule type" value="Genomic_DNA"/>
</dbReference>
<proteinExistence type="predicted"/>